<comment type="caution">
    <text evidence="1">The sequence shown here is derived from an EMBL/GenBank/DDBJ whole genome shotgun (WGS) entry which is preliminary data.</text>
</comment>
<gene>
    <name evidence="1" type="ORF">DAH51_15615</name>
</gene>
<proteinExistence type="predicted"/>
<evidence type="ECO:0000313" key="2">
    <source>
        <dbReference type="Proteomes" id="UP000287401"/>
    </source>
</evidence>
<sequence>MARYQDGVKIPTSLFEAAAWHYAVKVSCGCGHFAVFDPHGLFWRFHRKGWPDSLVDAKRRLWCKSCRSSLGQKIRPRRLDLVKPYSGPRITLPLPDEREWKRIINRYRG</sequence>
<protein>
    <submittedName>
        <fullName evidence="1">Uncharacterized protein</fullName>
    </submittedName>
</protein>
<reference evidence="1 2" key="1">
    <citation type="submission" date="2018-07" db="EMBL/GenBank/DDBJ databases">
        <title>Genomic and Epidemiologic Investigation of an Indolent Hospital Outbreak.</title>
        <authorList>
            <person name="Johnson R.C."/>
            <person name="Deming C."/>
            <person name="Conlan S."/>
            <person name="Zellmer C.J."/>
            <person name="Michelin A.V."/>
            <person name="Lee-Lin S."/>
            <person name="Thomas P.J."/>
            <person name="Park M."/>
            <person name="Weingarten R.A."/>
            <person name="Less J."/>
            <person name="Dekker J.P."/>
            <person name="Frank K.M."/>
            <person name="Musser K.A."/>
            <person name="Mcquiston J.R."/>
            <person name="Henderson D.K."/>
            <person name="Lau A.F."/>
            <person name="Palmore T.N."/>
            <person name="Segre J.A."/>
        </authorList>
    </citation>
    <scope>NUCLEOTIDE SEQUENCE [LARGE SCALE GENOMIC DNA]</scope>
    <source>
        <strain evidence="1 2">SK-NIH.Env6_1116</strain>
    </source>
</reference>
<dbReference type="Proteomes" id="UP000287401">
    <property type="component" value="Unassembled WGS sequence"/>
</dbReference>
<evidence type="ECO:0000313" key="1">
    <source>
        <dbReference type="EMBL" id="RSU55608.1"/>
    </source>
</evidence>
<name>A0A430BS88_SPHYA</name>
<dbReference type="RefSeq" id="WP_125998866.1">
    <property type="nucleotide sequence ID" value="NZ_CP115456.1"/>
</dbReference>
<organism evidence="1 2">
    <name type="scientific">Sphingobium yanoikuyae</name>
    <name type="common">Sphingomonas yanoikuyae</name>
    <dbReference type="NCBI Taxonomy" id="13690"/>
    <lineage>
        <taxon>Bacteria</taxon>
        <taxon>Pseudomonadati</taxon>
        <taxon>Pseudomonadota</taxon>
        <taxon>Alphaproteobacteria</taxon>
        <taxon>Sphingomonadales</taxon>
        <taxon>Sphingomonadaceae</taxon>
        <taxon>Sphingobium</taxon>
    </lineage>
</organism>
<dbReference type="EMBL" id="QRAL01000017">
    <property type="protein sequence ID" value="RSU55608.1"/>
    <property type="molecule type" value="Genomic_DNA"/>
</dbReference>
<accession>A0A430BS88</accession>
<dbReference type="AlphaFoldDB" id="A0A430BS88"/>